<dbReference type="NCBIfam" id="TIGR02937">
    <property type="entry name" value="sigma70-ECF"/>
    <property type="match status" value="1"/>
</dbReference>
<feature type="region of interest" description="Disordered" evidence="6">
    <location>
        <begin position="1"/>
        <end position="28"/>
    </location>
</feature>
<dbReference type="AlphaFoldDB" id="A0A1W6MT54"/>
<keyword evidence="3" id="KW-0731">Sigma factor</keyword>
<dbReference type="SUPFAM" id="SSF88659">
    <property type="entry name" value="Sigma3 and sigma4 domains of RNA polymerase sigma factors"/>
    <property type="match status" value="1"/>
</dbReference>
<comment type="similarity">
    <text evidence="1">Belongs to the sigma-70 factor family. ECF subfamily.</text>
</comment>
<dbReference type="PANTHER" id="PTHR43133:SF8">
    <property type="entry name" value="RNA POLYMERASE SIGMA FACTOR HI_1459-RELATED"/>
    <property type="match status" value="1"/>
</dbReference>
<protein>
    <recommendedName>
        <fullName evidence="11">RNA polymerase subunit sigma-24</fullName>
    </recommendedName>
</protein>
<dbReference type="InterPro" id="IPR036388">
    <property type="entry name" value="WH-like_DNA-bd_sf"/>
</dbReference>
<sequence>MTRSTFKKQRDRASDDPRSCSSGQETAKEPSFDFDAFYRAYAKPARAFARRRARSHDAEDFVQEAFLRAFEDGAIATAASPQTYLHRIVANLIIDEHRKARSRSRYRDDEADQHSVEDPGETEASVQSRLELRQLCGFLSLLPLPCRKAFSLYYIDGLNHCEISMRLGVTVRTVDRYLNKVRAFLIQKIA</sequence>
<keyword evidence="10" id="KW-1185">Reference proteome</keyword>
<reference evidence="9 10" key="1">
    <citation type="submission" date="2017-02" db="EMBL/GenBank/DDBJ databases">
        <authorList>
            <person name="Peterson S.W."/>
        </authorList>
    </citation>
    <scope>NUCLEOTIDE SEQUENCE [LARGE SCALE GENOMIC DNA]</scope>
    <source>
        <strain evidence="9 10">S285</strain>
    </source>
</reference>
<dbReference type="GO" id="GO:0016987">
    <property type="term" value="F:sigma factor activity"/>
    <property type="evidence" value="ECO:0007669"/>
    <property type="project" value="UniProtKB-KW"/>
</dbReference>
<keyword evidence="5" id="KW-0804">Transcription</keyword>
<dbReference type="RefSeq" id="WP_085770870.1">
    <property type="nucleotide sequence ID" value="NZ_AP027149.1"/>
</dbReference>
<dbReference type="InterPro" id="IPR013249">
    <property type="entry name" value="RNA_pol_sigma70_r4_t2"/>
</dbReference>
<evidence type="ECO:0000256" key="2">
    <source>
        <dbReference type="ARBA" id="ARBA00023015"/>
    </source>
</evidence>
<dbReference type="Gene3D" id="1.10.10.10">
    <property type="entry name" value="Winged helix-like DNA-binding domain superfamily/Winged helix DNA-binding domain"/>
    <property type="match status" value="1"/>
</dbReference>
<feature type="compositionally biased region" description="Basic residues" evidence="6">
    <location>
        <begin position="1"/>
        <end position="10"/>
    </location>
</feature>
<dbReference type="InterPro" id="IPR014284">
    <property type="entry name" value="RNA_pol_sigma-70_dom"/>
</dbReference>
<dbReference type="EMBL" id="CP019948">
    <property type="protein sequence ID" value="ARN80791.1"/>
    <property type="molecule type" value="Genomic_DNA"/>
</dbReference>
<dbReference type="InterPro" id="IPR039425">
    <property type="entry name" value="RNA_pol_sigma-70-like"/>
</dbReference>
<proteinExistence type="inferred from homology"/>
<keyword evidence="4" id="KW-0238">DNA-binding</keyword>
<dbReference type="PANTHER" id="PTHR43133">
    <property type="entry name" value="RNA POLYMERASE ECF-TYPE SIGMA FACTO"/>
    <property type="match status" value="1"/>
</dbReference>
<organism evidence="9 10">
    <name type="scientific">Methylocystis bryophila</name>
    <dbReference type="NCBI Taxonomy" id="655015"/>
    <lineage>
        <taxon>Bacteria</taxon>
        <taxon>Pseudomonadati</taxon>
        <taxon>Pseudomonadota</taxon>
        <taxon>Alphaproteobacteria</taxon>
        <taxon>Hyphomicrobiales</taxon>
        <taxon>Methylocystaceae</taxon>
        <taxon>Methylocystis</taxon>
    </lineage>
</organism>
<evidence type="ECO:0000256" key="3">
    <source>
        <dbReference type="ARBA" id="ARBA00023082"/>
    </source>
</evidence>
<dbReference type="InterPro" id="IPR013325">
    <property type="entry name" value="RNA_pol_sigma_r2"/>
</dbReference>
<dbReference type="KEGG" id="mbry:B1812_06555"/>
<dbReference type="Pfam" id="PF08281">
    <property type="entry name" value="Sigma70_r4_2"/>
    <property type="match status" value="1"/>
</dbReference>
<evidence type="ECO:0000256" key="1">
    <source>
        <dbReference type="ARBA" id="ARBA00010641"/>
    </source>
</evidence>
<gene>
    <name evidence="9" type="ORF">B1812_06555</name>
</gene>
<evidence type="ECO:0000313" key="9">
    <source>
        <dbReference type="EMBL" id="ARN80791.1"/>
    </source>
</evidence>
<feature type="domain" description="RNA polymerase sigma factor 70 region 4 type 2" evidence="8">
    <location>
        <begin position="139"/>
        <end position="185"/>
    </location>
</feature>
<evidence type="ECO:0000259" key="8">
    <source>
        <dbReference type="Pfam" id="PF08281"/>
    </source>
</evidence>
<dbReference type="Gene3D" id="1.10.1740.10">
    <property type="match status" value="1"/>
</dbReference>
<keyword evidence="2" id="KW-0805">Transcription regulation</keyword>
<evidence type="ECO:0000259" key="7">
    <source>
        <dbReference type="Pfam" id="PF04542"/>
    </source>
</evidence>
<dbReference type="InterPro" id="IPR007627">
    <property type="entry name" value="RNA_pol_sigma70_r2"/>
</dbReference>
<evidence type="ECO:0000256" key="4">
    <source>
        <dbReference type="ARBA" id="ARBA00023125"/>
    </source>
</evidence>
<dbReference type="InterPro" id="IPR013324">
    <property type="entry name" value="RNA_pol_sigma_r3/r4-like"/>
</dbReference>
<evidence type="ECO:0008006" key="11">
    <source>
        <dbReference type="Google" id="ProtNLM"/>
    </source>
</evidence>
<feature type="region of interest" description="Disordered" evidence="6">
    <location>
        <begin position="103"/>
        <end position="123"/>
    </location>
</feature>
<evidence type="ECO:0000256" key="5">
    <source>
        <dbReference type="ARBA" id="ARBA00023163"/>
    </source>
</evidence>
<feature type="domain" description="RNA polymerase sigma-70 region 2" evidence="7">
    <location>
        <begin position="37"/>
        <end position="102"/>
    </location>
</feature>
<evidence type="ECO:0000256" key="6">
    <source>
        <dbReference type="SAM" id="MobiDB-lite"/>
    </source>
</evidence>
<feature type="compositionally biased region" description="Basic and acidic residues" evidence="6">
    <location>
        <begin position="105"/>
        <end position="117"/>
    </location>
</feature>
<dbReference type="GO" id="GO:0003677">
    <property type="term" value="F:DNA binding"/>
    <property type="evidence" value="ECO:0007669"/>
    <property type="project" value="UniProtKB-KW"/>
</dbReference>
<dbReference type="Proteomes" id="UP000193978">
    <property type="component" value="Chromosome"/>
</dbReference>
<dbReference type="SUPFAM" id="SSF88946">
    <property type="entry name" value="Sigma2 domain of RNA polymerase sigma factors"/>
    <property type="match status" value="1"/>
</dbReference>
<dbReference type="Pfam" id="PF04542">
    <property type="entry name" value="Sigma70_r2"/>
    <property type="match status" value="1"/>
</dbReference>
<name>A0A1W6MT54_9HYPH</name>
<accession>A0A1W6MT54</accession>
<dbReference type="OrthoDB" id="9794372at2"/>
<evidence type="ECO:0000313" key="10">
    <source>
        <dbReference type="Proteomes" id="UP000193978"/>
    </source>
</evidence>
<dbReference type="STRING" id="655015.B1812_06555"/>
<dbReference type="GO" id="GO:0006352">
    <property type="term" value="P:DNA-templated transcription initiation"/>
    <property type="evidence" value="ECO:0007669"/>
    <property type="project" value="InterPro"/>
</dbReference>